<keyword evidence="13" id="KW-0539">Nucleus</keyword>
<evidence type="ECO:0000256" key="2">
    <source>
        <dbReference type="ARBA" id="ARBA00012513"/>
    </source>
</evidence>
<gene>
    <name evidence="21" type="primary">LOC117572020</name>
</gene>
<dbReference type="PROSITE" id="PS50011">
    <property type="entry name" value="PROTEIN_KINASE_DOM"/>
    <property type="match status" value="1"/>
</dbReference>
<feature type="region of interest" description="Disordered" evidence="18">
    <location>
        <begin position="1243"/>
        <end position="1297"/>
    </location>
</feature>
<feature type="region of interest" description="Disordered" evidence="18">
    <location>
        <begin position="846"/>
        <end position="875"/>
    </location>
</feature>
<comment type="subcellular location">
    <subcellularLocation>
        <location evidence="1">Nucleus</location>
    </subcellularLocation>
</comment>
<dbReference type="GO" id="GO:0005654">
    <property type="term" value="C:nucleoplasm"/>
    <property type="evidence" value="ECO:0007669"/>
    <property type="project" value="UniProtKB-ARBA"/>
</dbReference>
<keyword evidence="12" id="KW-0804">Transcription</keyword>
<keyword evidence="20" id="KW-1185">Reference proteome</keyword>
<dbReference type="GO" id="GO:0005524">
    <property type="term" value="F:ATP binding"/>
    <property type="evidence" value="ECO:0007669"/>
    <property type="project" value="UniProtKB-UniRule"/>
</dbReference>
<comment type="catalytic activity">
    <reaction evidence="14">
        <text>L-threonyl-[protein] + ATP = O-phospho-L-threonyl-[protein] + ADP + H(+)</text>
        <dbReference type="Rhea" id="RHEA:46608"/>
        <dbReference type="Rhea" id="RHEA-COMP:11060"/>
        <dbReference type="Rhea" id="RHEA-COMP:11605"/>
        <dbReference type="ChEBI" id="CHEBI:15378"/>
        <dbReference type="ChEBI" id="CHEBI:30013"/>
        <dbReference type="ChEBI" id="CHEBI:30616"/>
        <dbReference type="ChEBI" id="CHEBI:61977"/>
        <dbReference type="ChEBI" id="CHEBI:456216"/>
        <dbReference type="EC" id="2.7.11.1"/>
    </reaction>
</comment>
<organism evidence="20 21">
    <name type="scientific">Drosophila albomicans</name>
    <name type="common">Fruit fly</name>
    <dbReference type="NCBI Taxonomy" id="7291"/>
    <lineage>
        <taxon>Eukaryota</taxon>
        <taxon>Metazoa</taxon>
        <taxon>Ecdysozoa</taxon>
        <taxon>Arthropoda</taxon>
        <taxon>Hexapoda</taxon>
        <taxon>Insecta</taxon>
        <taxon>Pterygota</taxon>
        <taxon>Neoptera</taxon>
        <taxon>Endopterygota</taxon>
        <taxon>Diptera</taxon>
        <taxon>Brachycera</taxon>
        <taxon>Muscomorpha</taxon>
        <taxon>Ephydroidea</taxon>
        <taxon>Drosophilidae</taxon>
        <taxon>Drosophila</taxon>
    </lineage>
</organism>
<evidence type="ECO:0000256" key="10">
    <source>
        <dbReference type="ARBA" id="ARBA00022843"/>
    </source>
</evidence>
<evidence type="ECO:0000256" key="14">
    <source>
        <dbReference type="ARBA" id="ARBA00047899"/>
    </source>
</evidence>
<dbReference type="FunFam" id="1.10.510.10:FF:000029">
    <property type="entry name" value="Homeodomain-interacting protein kinase 2 isoform 1"/>
    <property type="match status" value="1"/>
</dbReference>
<comment type="similarity">
    <text evidence="16">Belongs to the protein kinase superfamily. CMGC Ser/Thr protein kinase family. HIPK subfamily.</text>
</comment>
<evidence type="ECO:0000256" key="1">
    <source>
        <dbReference type="ARBA" id="ARBA00004123"/>
    </source>
</evidence>
<feature type="compositionally biased region" description="Polar residues" evidence="18">
    <location>
        <begin position="179"/>
        <end position="193"/>
    </location>
</feature>
<keyword evidence="21" id="KW-0238">DNA-binding</keyword>
<feature type="compositionally biased region" description="Low complexity" evidence="18">
    <location>
        <begin position="1048"/>
        <end position="1085"/>
    </location>
</feature>
<feature type="compositionally biased region" description="Basic residues" evidence="18">
    <location>
        <begin position="1271"/>
        <end position="1285"/>
    </location>
</feature>
<feature type="region of interest" description="Disordered" evidence="18">
    <location>
        <begin position="93"/>
        <end position="129"/>
    </location>
</feature>
<accession>A0A6P8XCS9</accession>
<dbReference type="Proteomes" id="UP000515160">
    <property type="component" value="Chromosome 3"/>
</dbReference>
<evidence type="ECO:0000256" key="17">
    <source>
        <dbReference type="PROSITE-ProRule" id="PRU10141"/>
    </source>
</evidence>
<feature type="region of interest" description="Disordered" evidence="18">
    <location>
        <begin position="756"/>
        <end position="814"/>
    </location>
</feature>
<keyword evidence="3" id="KW-1017">Isopeptide bond</keyword>
<proteinExistence type="inferred from homology"/>
<feature type="region of interest" description="Disordered" evidence="18">
    <location>
        <begin position="1111"/>
        <end position="1192"/>
    </location>
</feature>
<dbReference type="InterPro" id="IPR050494">
    <property type="entry name" value="Ser_Thr_dual-spec_kinase"/>
</dbReference>
<evidence type="ECO:0000256" key="5">
    <source>
        <dbReference type="ARBA" id="ARBA00022553"/>
    </source>
</evidence>
<evidence type="ECO:0000256" key="7">
    <source>
        <dbReference type="ARBA" id="ARBA00022741"/>
    </source>
</evidence>
<dbReference type="GO" id="GO:0004713">
    <property type="term" value="F:protein tyrosine kinase activity"/>
    <property type="evidence" value="ECO:0007669"/>
    <property type="project" value="TreeGrafter"/>
</dbReference>
<evidence type="ECO:0000256" key="13">
    <source>
        <dbReference type="ARBA" id="ARBA00023242"/>
    </source>
</evidence>
<dbReference type="GO" id="GO:0005737">
    <property type="term" value="C:cytoplasm"/>
    <property type="evidence" value="ECO:0007669"/>
    <property type="project" value="UniProtKB-ARBA"/>
</dbReference>
<feature type="binding site" evidence="17">
    <location>
        <position position="242"/>
    </location>
    <ligand>
        <name>ATP</name>
        <dbReference type="ChEBI" id="CHEBI:30616"/>
    </ligand>
</feature>
<dbReference type="InterPro" id="IPR008271">
    <property type="entry name" value="Ser/Thr_kinase_AS"/>
</dbReference>
<dbReference type="SMART" id="SM00220">
    <property type="entry name" value="S_TKc"/>
    <property type="match status" value="1"/>
</dbReference>
<dbReference type="SUPFAM" id="SSF56112">
    <property type="entry name" value="Protein kinase-like (PK-like)"/>
    <property type="match status" value="1"/>
</dbReference>
<comment type="catalytic activity">
    <reaction evidence="15">
        <text>L-seryl-[protein] + ATP = O-phospho-L-seryl-[protein] + ADP + H(+)</text>
        <dbReference type="Rhea" id="RHEA:17989"/>
        <dbReference type="Rhea" id="RHEA-COMP:9863"/>
        <dbReference type="Rhea" id="RHEA-COMP:11604"/>
        <dbReference type="ChEBI" id="CHEBI:15378"/>
        <dbReference type="ChEBI" id="CHEBI:29999"/>
        <dbReference type="ChEBI" id="CHEBI:30616"/>
        <dbReference type="ChEBI" id="CHEBI:83421"/>
        <dbReference type="ChEBI" id="CHEBI:456216"/>
        <dbReference type="EC" id="2.7.11.1"/>
    </reaction>
</comment>
<dbReference type="GeneID" id="117572020"/>
<protein>
    <recommendedName>
        <fullName evidence="2">non-specific serine/threonine protein kinase</fullName>
        <ecNumber evidence="2">2.7.11.1</ecNumber>
    </recommendedName>
</protein>
<dbReference type="PROSITE" id="PS00108">
    <property type="entry name" value="PROTEIN_KINASE_ST"/>
    <property type="match status" value="1"/>
</dbReference>
<dbReference type="CDD" id="cd14211">
    <property type="entry name" value="STKc_HIPK"/>
    <property type="match status" value="1"/>
</dbReference>
<dbReference type="InterPro" id="IPR000719">
    <property type="entry name" value="Prot_kinase_dom"/>
</dbReference>
<feature type="compositionally biased region" description="Low complexity" evidence="18">
    <location>
        <begin position="100"/>
        <end position="118"/>
    </location>
</feature>
<evidence type="ECO:0000256" key="12">
    <source>
        <dbReference type="ARBA" id="ARBA00023163"/>
    </source>
</evidence>
<keyword evidence="5" id="KW-0597">Phosphoprotein</keyword>
<dbReference type="RefSeq" id="XP_034110459.1">
    <property type="nucleotide sequence ID" value="XM_034254568.2"/>
</dbReference>
<dbReference type="GO" id="GO:0004674">
    <property type="term" value="F:protein serine/threonine kinase activity"/>
    <property type="evidence" value="ECO:0007669"/>
    <property type="project" value="UniProtKB-KW"/>
</dbReference>
<evidence type="ECO:0000256" key="15">
    <source>
        <dbReference type="ARBA" id="ARBA00048679"/>
    </source>
</evidence>
<keyword evidence="21" id="KW-0371">Homeobox</keyword>
<reference evidence="21" key="1">
    <citation type="submission" date="2025-08" db="UniProtKB">
        <authorList>
            <consortium name="RefSeq"/>
        </authorList>
    </citation>
    <scope>IDENTIFICATION</scope>
    <source>
        <strain evidence="21">15112-1751.03</strain>
        <tissue evidence="21">Whole Adult</tissue>
    </source>
</reference>
<evidence type="ECO:0000259" key="19">
    <source>
        <dbReference type="PROSITE" id="PS50011"/>
    </source>
</evidence>
<evidence type="ECO:0000256" key="6">
    <source>
        <dbReference type="ARBA" id="ARBA00022679"/>
    </source>
</evidence>
<evidence type="ECO:0000256" key="11">
    <source>
        <dbReference type="ARBA" id="ARBA00023015"/>
    </source>
</evidence>
<evidence type="ECO:0000256" key="18">
    <source>
        <dbReference type="SAM" id="MobiDB-lite"/>
    </source>
</evidence>
<dbReference type="InterPro" id="IPR011009">
    <property type="entry name" value="Kinase-like_dom_sf"/>
</dbReference>
<evidence type="ECO:0000256" key="4">
    <source>
        <dbReference type="ARBA" id="ARBA00022527"/>
    </source>
</evidence>
<evidence type="ECO:0000256" key="16">
    <source>
        <dbReference type="ARBA" id="ARBA00061380"/>
    </source>
</evidence>
<keyword evidence="11" id="KW-0805">Transcription regulation</keyword>
<dbReference type="FunFam" id="3.30.200.20:FF:000022">
    <property type="entry name" value="Homeodomain-interacting protein kinase 2 isoform 1"/>
    <property type="match status" value="1"/>
</dbReference>
<feature type="region of interest" description="Disordered" evidence="18">
    <location>
        <begin position="951"/>
        <end position="1096"/>
    </location>
</feature>
<sequence>MKTSHHSHASDFVVVAGSGSGARSSGSVATAAATAHLQPAGHFYSQSQRSNAFAAALDADVDVKPALKQVSIGISCDLKPIVYLDSETRQPRQRSVIIKQDQQQQQHHQQQQHRQQQQSLTKSGAAANSKRKRETDCDCGCVDSYNGGSVEIGHGQAAQEAAAQNVVKTAHAKVATSGGHANTQPPSKRSSSGADGDYQLVQHEVLYSLSAEYEVLEFLGRGTFGQVVKCWKRGTSEIVAIKILKNHPSYARQGQIEVSILSRLSQENADEFNFVRAFECFQHKNHTCLVFEMLEQNLYDFLKQNKFSPLPLKYIRPILEQVLTALLKLKQLGLIHADLKPENIMLVDPVRQPYRVKVIDFGSASHVSKTVCNTYLQSRYYRAPEIILGLPFCEAIDMWSLGCVVAELFLGWPLYPGSSEFDQIRYISQTQGLPTEHMLNSASKTSKFFYRDVDSTYPFWRLKTTEEHEAETNTKSKEARKYIFNCLDDIGQVNVPTDLEGGQLLAEKTDRREFIDLLKRMLTIDQERRLTPTEALNHSFTRLTHLVDYVYCNNVKASVQMMEVCRGDFHTVQPAPTLVTNFVPSSTDNMTFTINNQLTSQVQRLVRDGRPTLAYEGLYQIYGGRNVARQYPQARTDTFQHQLVSNILCPPSYQAMPSPTKHVVVGSATMQPPLQVPPQQYVNVPVPVSMVEPSSGQRMLLTNRVQASGVAWPQTGRQMALVPSWPQNAPAHSLIVDSTPLFNVEEIYPKHHLNLPRNDLKKESPAHHLAKGNSYRVPRHEKKEHQQLSPVKKRVKESSPPHQQRYQRATHVSPQYHAHHNCNYGGGYGAGAAGAVVASSASSASNIVNSSSSSSSHHNHAPVAHAPHGSSSGSSAYNAAGHHIVVNQCSGGSAVGSAGYAPPLHAHQPHVKQPTITIHDTPSPTAVVGDVITISDSEDEGGDVPTSAAVQPIKQRAHAQSQTSSSLMQQQQQQQQQQHQQHSSSNCRNSAQPLQHVQHQQQQQAVNYGDHDPEDARRRHHAANATTVAASSPKHQQQQQHHHHQHHQQQQQPQQVQPAQQTPHYQPQQPQQQQPQQQQQLQQQPSIKYEPGQSQKKRILAMAQNECNYQPQPQQVQQQQVPQQQAPPPSQPQPVASLPHIPTKQEPAEFYPEYSQQQPPPPQQQQLDTKRSSWAASSSGGSAAMPLAHPKREAPSVAPVSYVAPTVAPPLAHSKSSSSSSSSISALAAAAVAASVGPPSWGAPQVYRQPSQPPPASVAAPSQAPAAAPPPHHHHSSHSHHHHHQAGTPLGGSPSSTAAAAMLQPDIYAQGDMYRRPTVYVSQAAPTYAYANRAVVAPPPAHNSSSRQVIPSHPLPAHIQIPTQYSQFGPLSPAQVAASKHAAHFAPTNIWYGAE</sequence>
<dbReference type="PANTHER" id="PTHR24058">
    <property type="entry name" value="DUAL SPECIFICITY PROTEIN KINASE"/>
    <property type="match status" value="1"/>
</dbReference>
<evidence type="ECO:0000313" key="20">
    <source>
        <dbReference type="Proteomes" id="UP000515160"/>
    </source>
</evidence>
<feature type="compositionally biased region" description="Low complexity" evidence="18">
    <location>
        <begin position="1172"/>
        <end position="1184"/>
    </location>
</feature>
<dbReference type="CTD" id="38070"/>
<dbReference type="PANTHER" id="PTHR24058:SF17">
    <property type="entry name" value="HOMEODOMAIN INTERACTING PROTEIN KINASE, ISOFORM D"/>
    <property type="match status" value="1"/>
</dbReference>
<feature type="compositionally biased region" description="Low complexity" evidence="18">
    <location>
        <begin position="1257"/>
        <end position="1266"/>
    </location>
</feature>
<dbReference type="Gene3D" id="1.10.510.10">
    <property type="entry name" value="Transferase(Phosphotransferase) domain 1"/>
    <property type="match status" value="1"/>
</dbReference>
<evidence type="ECO:0000313" key="21">
    <source>
        <dbReference type="RefSeq" id="XP_034110459.1"/>
    </source>
</evidence>
<feature type="compositionally biased region" description="Low complexity" evidence="18">
    <location>
        <begin position="1111"/>
        <end position="1124"/>
    </location>
</feature>
<feature type="compositionally biased region" description="Polar residues" evidence="18">
    <location>
        <begin position="800"/>
        <end position="813"/>
    </location>
</feature>
<dbReference type="GO" id="GO:0003677">
    <property type="term" value="F:DNA binding"/>
    <property type="evidence" value="ECO:0007669"/>
    <property type="project" value="UniProtKB-KW"/>
</dbReference>
<keyword evidence="4" id="KW-0723">Serine/threonine-protein kinase</keyword>
<dbReference type="Gene3D" id="3.30.200.20">
    <property type="entry name" value="Phosphorylase Kinase, domain 1"/>
    <property type="match status" value="1"/>
</dbReference>
<evidence type="ECO:0000256" key="9">
    <source>
        <dbReference type="ARBA" id="ARBA00022840"/>
    </source>
</evidence>
<evidence type="ECO:0000256" key="8">
    <source>
        <dbReference type="ARBA" id="ARBA00022777"/>
    </source>
</evidence>
<feature type="compositionally biased region" description="Low complexity" evidence="18">
    <location>
        <begin position="1023"/>
        <end position="1039"/>
    </location>
</feature>
<keyword evidence="9 17" id="KW-0067">ATP-binding</keyword>
<feature type="compositionally biased region" description="Low complexity" evidence="18">
    <location>
        <begin position="960"/>
        <end position="1006"/>
    </location>
</feature>
<keyword evidence="8 21" id="KW-0418">Kinase</keyword>
<dbReference type="EC" id="2.7.11.1" evidence="2"/>
<feature type="domain" description="Protein kinase" evidence="19">
    <location>
        <begin position="213"/>
        <end position="541"/>
    </location>
</feature>
<dbReference type="Pfam" id="PF00069">
    <property type="entry name" value="Pkinase"/>
    <property type="match status" value="1"/>
</dbReference>
<feature type="region of interest" description="Disordered" evidence="18">
    <location>
        <begin position="169"/>
        <end position="195"/>
    </location>
</feature>
<dbReference type="InterPro" id="IPR017441">
    <property type="entry name" value="Protein_kinase_ATP_BS"/>
</dbReference>
<dbReference type="PROSITE" id="PS00107">
    <property type="entry name" value="PROTEIN_KINASE_ATP"/>
    <property type="match status" value="1"/>
</dbReference>
<keyword evidence="6" id="KW-0808">Transferase</keyword>
<keyword evidence="10" id="KW-0832">Ubl conjugation</keyword>
<dbReference type="OrthoDB" id="10030361at2759"/>
<name>A0A6P8XCS9_DROAB</name>
<evidence type="ECO:0000256" key="3">
    <source>
        <dbReference type="ARBA" id="ARBA00022499"/>
    </source>
</evidence>
<keyword evidence="7 17" id="KW-0547">Nucleotide-binding</keyword>